<protein>
    <submittedName>
        <fullName evidence="1">Uncharacterized protein</fullName>
    </submittedName>
</protein>
<keyword evidence="2" id="KW-1185">Reference proteome</keyword>
<organism evidence="1 2">
    <name type="scientific">Flaviramulus basaltis</name>
    <dbReference type="NCBI Taxonomy" id="369401"/>
    <lineage>
        <taxon>Bacteria</taxon>
        <taxon>Pseudomonadati</taxon>
        <taxon>Bacteroidota</taxon>
        <taxon>Flavobacteriia</taxon>
        <taxon>Flavobacteriales</taxon>
        <taxon>Flavobacteriaceae</taxon>
        <taxon>Flaviramulus</taxon>
    </lineage>
</organism>
<dbReference type="STRING" id="369401.SAMN05428642_101581"/>
<gene>
    <name evidence="1" type="ORF">SAMN05428642_101581</name>
</gene>
<evidence type="ECO:0000313" key="2">
    <source>
        <dbReference type="Proteomes" id="UP000182544"/>
    </source>
</evidence>
<name>A0A1K2IBL6_9FLAO</name>
<reference evidence="1 2" key="1">
    <citation type="submission" date="2016-10" db="EMBL/GenBank/DDBJ databases">
        <authorList>
            <person name="de Groot N.N."/>
        </authorList>
    </citation>
    <scope>NUCLEOTIDE SEQUENCE [LARGE SCALE GENOMIC DNA]</scope>
    <source>
        <strain evidence="1 2">DSM 18180</strain>
    </source>
</reference>
<dbReference type="EMBL" id="FPKV01000001">
    <property type="protein sequence ID" value="SFZ89820.1"/>
    <property type="molecule type" value="Genomic_DNA"/>
</dbReference>
<proteinExistence type="predicted"/>
<evidence type="ECO:0000313" key="1">
    <source>
        <dbReference type="EMBL" id="SFZ89820.1"/>
    </source>
</evidence>
<sequence>MHSSLWQKTGLKITIYLKISFKNDNYNVFERSITA</sequence>
<accession>A0A1K2IBL6</accession>
<dbReference type="Proteomes" id="UP000182544">
    <property type="component" value="Unassembled WGS sequence"/>
</dbReference>
<dbReference type="AlphaFoldDB" id="A0A1K2IBL6"/>